<dbReference type="OrthoDB" id="3482380at2"/>
<dbReference type="KEGG" id="strr:EKD16_25175"/>
<geneLocation type="plasmid" evidence="2">
    <name>phim2</name>
</geneLocation>
<reference evidence="1 2" key="1">
    <citation type="submission" date="2019-02" db="EMBL/GenBank/DDBJ databases">
        <authorList>
            <person name="Khodamoradi S."/>
            <person name="Hahnke R.L."/>
            <person name="Kaempfer P."/>
            <person name="Schumann P."/>
            <person name="Rohde M."/>
            <person name="Steinert M."/>
            <person name="Luzhetskyy A."/>
            <person name="Wink J."/>
            <person name="Ruckert C."/>
        </authorList>
    </citation>
    <scope>NUCLEOTIDE SEQUENCE [LARGE SCALE GENOMIC DNA]</scope>
    <source>
        <strain evidence="1 2">M2</strain>
        <plasmid evidence="2">phim2</plasmid>
    </source>
</reference>
<keyword evidence="2" id="KW-1185">Reference proteome</keyword>
<sequence>MDNRMAERDALHGPWPTEAEILQTEFPDWEIWRDVREDGTHGDWCASSGETLLRTTTCDELRGMLREQP</sequence>
<dbReference type="Proteomes" id="UP000292235">
    <property type="component" value="Plasmid phiM2"/>
</dbReference>
<keyword evidence="1" id="KW-0614">Plasmid</keyword>
<dbReference type="GeneID" id="39493935"/>
<name>A0A4P6Q7K0_9ACTN</name>
<proteinExistence type="predicted"/>
<organism evidence="1 2">
    <name type="scientific">Streptomonospora litoralis</name>
    <dbReference type="NCBI Taxonomy" id="2498135"/>
    <lineage>
        <taxon>Bacteria</taxon>
        <taxon>Bacillati</taxon>
        <taxon>Actinomycetota</taxon>
        <taxon>Actinomycetes</taxon>
        <taxon>Streptosporangiales</taxon>
        <taxon>Nocardiopsidaceae</taxon>
        <taxon>Streptomonospora</taxon>
    </lineage>
</organism>
<dbReference type="RefSeq" id="WP_131102946.1">
    <property type="nucleotide sequence ID" value="NZ_CP036456.1"/>
</dbReference>
<evidence type="ECO:0000313" key="2">
    <source>
        <dbReference type="Proteomes" id="UP000292235"/>
    </source>
</evidence>
<gene>
    <name evidence="1" type="ORF">EKD16_25175</name>
</gene>
<evidence type="ECO:0000313" key="1">
    <source>
        <dbReference type="EMBL" id="QBI56776.1"/>
    </source>
</evidence>
<accession>A0A4P6Q7K0</accession>
<dbReference type="EMBL" id="CP036456">
    <property type="protein sequence ID" value="QBI56776.1"/>
    <property type="molecule type" value="Genomic_DNA"/>
</dbReference>
<dbReference type="AlphaFoldDB" id="A0A4P6Q7K0"/>
<protein>
    <submittedName>
        <fullName evidence="1">Uncharacterized protein</fullName>
    </submittedName>
</protein>